<gene>
    <name evidence="1" type="ORF">PoB_001051000</name>
</gene>
<evidence type="ECO:0000313" key="1">
    <source>
        <dbReference type="EMBL" id="GFN84004.1"/>
    </source>
</evidence>
<protein>
    <submittedName>
        <fullName evidence="1">Protein mab-21</fullName>
    </submittedName>
</protein>
<name>A0AAV3YLK7_9GAST</name>
<dbReference type="AlphaFoldDB" id="A0AAV3YLK7"/>
<organism evidence="1 2">
    <name type="scientific">Plakobranchus ocellatus</name>
    <dbReference type="NCBI Taxonomy" id="259542"/>
    <lineage>
        <taxon>Eukaryota</taxon>
        <taxon>Metazoa</taxon>
        <taxon>Spiralia</taxon>
        <taxon>Lophotrochozoa</taxon>
        <taxon>Mollusca</taxon>
        <taxon>Gastropoda</taxon>
        <taxon>Heterobranchia</taxon>
        <taxon>Euthyneura</taxon>
        <taxon>Panpulmonata</taxon>
        <taxon>Sacoglossa</taxon>
        <taxon>Placobranchoidea</taxon>
        <taxon>Plakobranchidae</taxon>
        <taxon>Plakobranchus</taxon>
    </lineage>
</organism>
<reference evidence="1 2" key="1">
    <citation type="journal article" date="2021" name="Elife">
        <title>Chloroplast acquisition without the gene transfer in kleptoplastic sea slugs, Plakobranchus ocellatus.</title>
        <authorList>
            <person name="Maeda T."/>
            <person name="Takahashi S."/>
            <person name="Yoshida T."/>
            <person name="Shimamura S."/>
            <person name="Takaki Y."/>
            <person name="Nagai Y."/>
            <person name="Toyoda A."/>
            <person name="Suzuki Y."/>
            <person name="Arimoto A."/>
            <person name="Ishii H."/>
            <person name="Satoh N."/>
            <person name="Nishiyama T."/>
            <person name="Hasebe M."/>
            <person name="Maruyama T."/>
            <person name="Minagawa J."/>
            <person name="Obokata J."/>
            <person name="Shigenobu S."/>
        </authorList>
    </citation>
    <scope>NUCLEOTIDE SEQUENCE [LARGE SCALE GENOMIC DNA]</scope>
</reference>
<keyword evidence="2" id="KW-1185">Reference proteome</keyword>
<comment type="caution">
    <text evidence="1">The sequence shown here is derived from an EMBL/GenBank/DDBJ whole genome shotgun (WGS) entry which is preliminary data.</text>
</comment>
<sequence>MQSESHFRSKRQGNRSWALIVLGMWICVTVCHCFPRRVLRHQNYTLSAGWTQRSNETFSWTEREWESRTSNVLANCHTRWTTVLRKERGRQNRLTETQSSLRGACDARMLARLCQAAIAFCYAQTVETQAPRSSSRLGQVELLQSHRLLKEVLADNIRCLALSLSPALHNGNTAVKKTLPQVMGGHTRVPRGYLHVY</sequence>
<proteinExistence type="predicted"/>
<accession>A0AAV3YLK7</accession>
<evidence type="ECO:0000313" key="2">
    <source>
        <dbReference type="Proteomes" id="UP000735302"/>
    </source>
</evidence>
<dbReference type="EMBL" id="BLXT01001274">
    <property type="protein sequence ID" value="GFN84004.1"/>
    <property type="molecule type" value="Genomic_DNA"/>
</dbReference>
<dbReference type="Proteomes" id="UP000735302">
    <property type="component" value="Unassembled WGS sequence"/>
</dbReference>